<dbReference type="RefSeq" id="WP_000611230.1">
    <property type="nucleotide sequence ID" value="NZ_BDLI01000072.1"/>
</dbReference>
<dbReference type="GeneID" id="89518542"/>
<protein>
    <submittedName>
        <fullName evidence="1">Uncharacterized protein</fullName>
    </submittedName>
</protein>
<gene>
    <name evidence="1" type="ORF">FVB16_05775</name>
    <name evidence="2" type="ORF">NCTC10279_01704</name>
</gene>
<evidence type="ECO:0000313" key="2">
    <source>
        <dbReference type="EMBL" id="SPX29453.1"/>
    </source>
</evidence>
<evidence type="ECO:0000313" key="3">
    <source>
        <dbReference type="Proteomes" id="UP000250385"/>
    </source>
</evidence>
<dbReference type="AlphaFoldDB" id="A0A479DZN4"/>
<dbReference type="Proteomes" id="UP000250385">
    <property type="component" value="Unassembled WGS sequence"/>
</dbReference>
<comment type="caution">
    <text evidence="1">The sequence shown here is derived from an EMBL/GenBank/DDBJ whole genome shotgun (WGS) entry which is preliminary data.</text>
</comment>
<reference evidence="1 4" key="2">
    <citation type="submission" date="2019-08" db="EMBL/GenBank/DDBJ databases">
        <title>Identification of Water Treatment Resistant and Multidrug Resistant Urinary Pathogenic Escherichia coli in Wastewater.</title>
        <authorList>
            <person name="Neumann N."/>
        </authorList>
    </citation>
    <scope>NUCLEOTIDE SEQUENCE [LARGE SCALE GENOMIC DNA]</scope>
    <source>
        <strain evidence="1 4">WU2356</strain>
    </source>
</reference>
<sequence>MINVAQILKNLAAFCSVKGVQPDELVTAIFEKEYKKIETYKVNCLIYFIMDYSEKIDDDETFISMRYIYDENKSLIKIEQKLNNGRYHTQWDRNDALKKYIINQLSELPYQKRDEVYQTILENIPIDASYSLPPRLKLVS</sequence>
<evidence type="ECO:0000313" key="1">
    <source>
        <dbReference type="EMBL" id="MPU48366.1"/>
    </source>
</evidence>
<reference evidence="2 3" key="1">
    <citation type="submission" date="2018-06" db="EMBL/GenBank/DDBJ databases">
        <authorList>
            <consortium name="Pathogen Informatics"/>
            <person name="Doyle S."/>
        </authorList>
    </citation>
    <scope>NUCLEOTIDE SEQUENCE [LARGE SCALE GENOMIC DNA]</scope>
    <source>
        <strain evidence="2 3">NCTC10279</strain>
    </source>
</reference>
<proteinExistence type="predicted"/>
<evidence type="ECO:0000313" key="4">
    <source>
        <dbReference type="Proteomes" id="UP000392867"/>
    </source>
</evidence>
<accession>A0A479DZN4</accession>
<organism evidence="1 4">
    <name type="scientific">Escherichia coli</name>
    <dbReference type="NCBI Taxonomy" id="562"/>
    <lineage>
        <taxon>Bacteria</taxon>
        <taxon>Pseudomonadati</taxon>
        <taxon>Pseudomonadota</taxon>
        <taxon>Gammaproteobacteria</taxon>
        <taxon>Enterobacterales</taxon>
        <taxon>Enterobacteriaceae</taxon>
        <taxon>Escherichia</taxon>
    </lineage>
</organism>
<name>A0A479DZN4_ECOLX</name>
<dbReference type="Proteomes" id="UP000392867">
    <property type="component" value="Unassembled WGS sequence"/>
</dbReference>
<dbReference type="EMBL" id="VOTT01000048">
    <property type="protein sequence ID" value="MPU48366.1"/>
    <property type="molecule type" value="Genomic_DNA"/>
</dbReference>
<dbReference type="EMBL" id="UASG01000009">
    <property type="protein sequence ID" value="SPX29453.1"/>
    <property type="molecule type" value="Genomic_DNA"/>
</dbReference>